<organism evidence="2 3">
    <name type="scientific">Microbacterium dauci</name>
    <dbReference type="NCBI Taxonomy" id="3048008"/>
    <lineage>
        <taxon>Bacteria</taxon>
        <taxon>Bacillati</taxon>
        <taxon>Actinomycetota</taxon>
        <taxon>Actinomycetes</taxon>
        <taxon>Micrococcales</taxon>
        <taxon>Microbacteriaceae</taxon>
        <taxon>Microbacterium</taxon>
    </lineage>
</organism>
<evidence type="ECO:0000313" key="3">
    <source>
        <dbReference type="Proteomes" id="UP001321481"/>
    </source>
</evidence>
<comment type="caution">
    <text evidence="2">The sequence shown here is derived from an EMBL/GenBank/DDBJ whole genome shotgun (WGS) entry which is preliminary data.</text>
</comment>
<proteinExistence type="predicted"/>
<reference evidence="2 3" key="1">
    <citation type="submission" date="2023-05" db="EMBL/GenBank/DDBJ databases">
        <title>Microbacterium dauci sp.nov., Isolated from Carrot Rhizosphere Soil.</title>
        <authorList>
            <person name="Xiao Z."/>
            <person name="Zheng J."/>
        </authorList>
    </citation>
    <scope>NUCLEOTIDE SEQUENCE [LARGE SCALE GENOMIC DNA]</scope>
    <source>
        <strain evidence="2 3">LX3-4</strain>
    </source>
</reference>
<keyword evidence="3" id="KW-1185">Reference proteome</keyword>
<accession>A0ABT6ZF19</accession>
<sequence length="106" mass="11417">MSEQTDPREDPTTGADHHGEDGRRDAVWAGSTQEGREQRATQDLPAMSQHPADVSDKIDGVVAQTRADAAGHENFDVRRVLVERLAQAGIEVDDAQLDDLAARASG</sequence>
<dbReference type="Proteomes" id="UP001321481">
    <property type="component" value="Unassembled WGS sequence"/>
</dbReference>
<name>A0ABT6ZF19_9MICO</name>
<dbReference type="EMBL" id="JASJND010000006">
    <property type="protein sequence ID" value="MDJ1114571.1"/>
    <property type="molecule type" value="Genomic_DNA"/>
</dbReference>
<evidence type="ECO:0000313" key="2">
    <source>
        <dbReference type="EMBL" id="MDJ1114571.1"/>
    </source>
</evidence>
<evidence type="ECO:0008006" key="4">
    <source>
        <dbReference type="Google" id="ProtNLM"/>
    </source>
</evidence>
<feature type="compositionally biased region" description="Basic and acidic residues" evidence="1">
    <location>
        <begin position="1"/>
        <end position="26"/>
    </location>
</feature>
<gene>
    <name evidence="2" type="ORF">QNI14_08905</name>
</gene>
<protein>
    <recommendedName>
        <fullName evidence="4">Anti-sigma-28 factor FlgM C-terminal domain-containing protein</fullName>
    </recommendedName>
</protein>
<feature type="region of interest" description="Disordered" evidence="1">
    <location>
        <begin position="1"/>
        <end position="54"/>
    </location>
</feature>
<evidence type="ECO:0000256" key="1">
    <source>
        <dbReference type="SAM" id="MobiDB-lite"/>
    </source>
</evidence>
<dbReference type="RefSeq" id="WP_283716220.1">
    <property type="nucleotide sequence ID" value="NZ_JASJND010000006.1"/>
</dbReference>